<evidence type="ECO:0000313" key="2">
    <source>
        <dbReference type="Proteomes" id="UP000724584"/>
    </source>
</evidence>
<evidence type="ECO:0000313" key="1">
    <source>
        <dbReference type="EMBL" id="KAH6635969.1"/>
    </source>
</evidence>
<gene>
    <name evidence="1" type="ORF">F5144DRAFT_591275</name>
</gene>
<proteinExistence type="predicted"/>
<sequence length="378" mass="41878">MGLFRGPPHARHPKYHAGVFVCNYFVRGIDPGLQFEKIFVVGLPSRTDRRDGMVLQAALSNMDIEFIDGVAGADVPDKAIPMNKGQERLRDASIGSWRAHMNAIREVVHRNLSSALILEDDVDWDIRIRSQLADFALAAHALTQPVRGSPPSSPTYMDPTYPHPLPSSPDSLPEFPFTALPPTTPPSHSPYGDAWDVLWIGHCGMHFPFPQHPHTPKARIIRAADATVAPPKNLWTFNIPFTLKKDYPPHTRAYHHVQEGVCTLGYAVSQKGARKLLYEVGLKGVDAAFDLLLRYYCEGEKGRAAGRQCLTTQPGLFQHHRPAGPASAMSDIGDHGDGWRERGMTDMVRWSVRLNAEVLLEGGTEFGDQFPGEERGAE</sequence>
<accession>A0ACB7PCD4</accession>
<comment type="caution">
    <text evidence="1">The sequence shown here is derived from an EMBL/GenBank/DDBJ whole genome shotgun (WGS) entry which is preliminary data.</text>
</comment>
<name>A0ACB7PCD4_9PEZI</name>
<dbReference type="Proteomes" id="UP000724584">
    <property type="component" value="Unassembled WGS sequence"/>
</dbReference>
<keyword evidence="2" id="KW-1185">Reference proteome</keyword>
<reference evidence="1 2" key="1">
    <citation type="journal article" date="2021" name="Nat. Commun.">
        <title>Genetic determinants of endophytism in the Arabidopsis root mycobiome.</title>
        <authorList>
            <person name="Mesny F."/>
            <person name="Miyauchi S."/>
            <person name="Thiergart T."/>
            <person name="Pickel B."/>
            <person name="Atanasova L."/>
            <person name="Karlsson M."/>
            <person name="Huettel B."/>
            <person name="Barry K.W."/>
            <person name="Haridas S."/>
            <person name="Chen C."/>
            <person name="Bauer D."/>
            <person name="Andreopoulos W."/>
            <person name="Pangilinan J."/>
            <person name="LaButti K."/>
            <person name="Riley R."/>
            <person name="Lipzen A."/>
            <person name="Clum A."/>
            <person name="Drula E."/>
            <person name="Henrissat B."/>
            <person name="Kohler A."/>
            <person name="Grigoriev I.V."/>
            <person name="Martin F.M."/>
            <person name="Hacquard S."/>
        </authorList>
    </citation>
    <scope>NUCLEOTIDE SEQUENCE [LARGE SCALE GENOMIC DNA]</scope>
    <source>
        <strain evidence="1 2">MPI-SDFR-AT-0079</strain>
    </source>
</reference>
<dbReference type="EMBL" id="JAGIZQ010000003">
    <property type="protein sequence ID" value="KAH6635969.1"/>
    <property type="molecule type" value="Genomic_DNA"/>
</dbReference>
<organism evidence="1 2">
    <name type="scientific">Chaetomium tenue</name>
    <dbReference type="NCBI Taxonomy" id="1854479"/>
    <lineage>
        <taxon>Eukaryota</taxon>
        <taxon>Fungi</taxon>
        <taxon>Dikarya</taxon>
        <taxon>Ascomycota</taxon>
        <taxon>Pezizomycotina</taxon>
        <taxon>Sordariomycetes</taxon>
        <taxon>Sordariomycetidae</taxon>
        <taxon>Sordariales</taxon>
        <taxon>Chaetomiaceae</taxon>
        <taxon>Chaetomium</taxon>
    </lineage>
</organism>
<protein>
    <submittedName>
        <fullName evidence="1">Uncharacterized protein</fullName>
    </submittedName>
</protein>